<evidence type="ECO:0000256" key="10">
    <source>
        <dbReference type="ARBA" id="ARBA00024479"/>
    </source>
</evidence>
<keyword evidence="9" id="KW-0472">Membrane</keyword>
<comment type="catalytic activity">
    <reaction evidence="10">
        <text>a 1,2-diacyl-sn-glycero-3-phospho-L-serine(in) = a 1,2-diacyl-sn-glycero-3-phospho-L-serine(out)</text>
        <dbReference type="Rhea" id="RHEA:38663"/>
        <dbReference type="ChEBI" id="CHEBI:57262"/>
    </reaction>
</comment>
<dbReference type="OrthoDB" id="18982at2759"/>
<evidence type="ECO:0000256" key="8">
    <source>
        <dbReference type="ARBA" id="ARBA00023055"/>
    </source>
</evidence>
<organism evidence="14 15">
    <name type="scientific">Boletus reticuloceps</name>
    <dbReference type="NCBI Taxonomy" id="495285"/>
    <lineage>
        <taxon>Eukaryota</taxon>
        <taxon>Fungi</taxon>
        <taxon>Dikarya</taxon>
        <taxon>Basidiomycota</taxon>
        <taxon>Agaricomycotina</taxon>
        <taxon>Agaricomycetes</taxon>
        <taxon>Agaricomycetidae</taxon>
        <taxon>Boletales</taxon>
        <taxon>Boletineae</taxon>
        <taxon>Boletaceae</taxon>
        <taxon>Boletoideae</taxon>
        <taxon>Boletus</taxon>
    </lineage>
</organism>
<feature type="region of interest" description="Disordered" evidence="13">
    <location>
        <begin position="307"/>
        <end position="343"/>
    </location>
</feature>
<evidence type="ECO:0000313" key="14">
    <source>
        <dbReference type="EMBL" id="KAG6376343.1"/>
    </source>
</evidence>
<gene>
    <name evidence="14" type="ORF">JVT61DRAFT_2326</name>
</gene>
<evidence type="ECO:0000256" key="5">
    <source>
        <dbReference type="ARBA" id="ARBA00022448"/>
    </source>
</evidence>
<protein>
    <recommendedName>
        <fullName evidence="4">Autophagy-related protein 2</fullName>
    </recommendedName>
</protein>
<evidence type="ECO:0000256" key="3">
    <source>
        <dbReference type="ARBA" id="ARBA00009714"/>
    </source>
</evidence>
<dbReference type="GO" id="GO:0032266">
    <property type="term" value="F:phosphatidylinositol-3-phosphate binding"/>
    <property type="evidence" value="ECO:0007669"/>
    <property type="project" value="TreeGrafter"/>
</dbReference>
<comment type="catalytic activity">
    <reaction evidence="12">
        <text>a 1,2-diacyl-sn-glycero-3-phosphocholine(in) = a 1,2-diacyl-sn-glycero-3-phosphocholine(out)</text>
        <dbReference type="Rhea" id="RHEA:38571"/>
        <dbReference type="ChEBI" id="CHEBI:57643"/>
    </reaction>
</comment>
<dbReference type="GO" id="GO:0000045">
    <property type="term" value="P:autophagosome assembly"/>
    <property type="evidence" value="ECO:0007669"/>
    <property type="project" value="TreeGrafter"/>
</dbReference>
<dbReference type="GO" id="GO:0043495">
    <property type="term" value="F:protein-membrane adaptor activity"/>
    <property type="evidence" value="ECO:0007669"/>
    <property type="project" value="TreeGrafter"/>
</dbReference>
<dbReference type="GO" id="GO:0000422">
    <property type="term" value="P:autophagy of mitochondrion"/>
    <property type="evidence" value="ECO:0007669"/>
    <property type="project" value="TreeGrafter"/>
</dbReference>
<dbReference type="GO" id="GO:0005789">
    <property type="term" value="C:endoplasmic reticulum membrane"/>
    <property type="evidence" value="ECO:0007669"/>
    <property type="project" value="UniProtKB-SubCell"/>
</dbReference>
<reference evidence="14" key="1">
    <citation type="submission" date="2021-03" db="EMBL/GenBank/DDBJ databases">
        <title>Evolutionary innovations through gain and loss of genes in the ectomycorrhizal Boletales.</title>
        <authorList>
            <person name="Wu G."/>
            <person name="Miyauchi S."/>
            <person name="Morin E."/>
            <person name="Yang Z.-L."/>
            <person name="Xu J."/>
            <person name="Martin F.M."/>
        </authorList>
    </citation>
    <scope>NUCLEOTIDE SEQUENCE</scope>
    <source>
        <strain evidence="14">BR01</strain>
    </source>
</reference>
<proteinExistence type="inferred from homology"/>
<keyword evidence="15" id="KW-1185">Reference proteome</keyword>
<evidence type="ECO:0000256" key="12">
    <source>
        <dbReference type="ARBA" id="ARBA00024631"/>
    </source>
</evidence>
<comment type="caution">
    <text evidence="14">The sequence shown here is derived from an EMBL/GenBank/DDBJ whole genome shotgun (WGS) entry which is preliminary data.</text>
</comment>
<feature type="region of interest" description="Disordered" evidence="13">
    <location>
        <begin position="167"/>
        <end position="186"/>
    </location>
</feature>
<comment type="similarity">
    <text evidence="3">Belongs to the ATG2 family.</text>
</comment>
<evidence type="ECO:0000256" key="7">
    <source>
        <dbReference type="ARBA" id="ARBA00023006"/>
    </source>
</evidence>
<dbReference type="EMBL" id="JAGFBS010000012">
    <property type="protein sequence ID" value="KAG6376343.1"/>
    <property type="molecule type" value="Genomic_DNA"/>
</dbReference>
<dbReference type="InterPro" id="IPR026849">
    <property type="entry name" value="ATG2"/>
</dbReference>
<evidence type="ECO:0000256" key="9">
    <source>
        <dbReference type="ARBA" id="ARBA00023136"/>
    </source>
</evidence>
<keyword evidence="6" id="KW-0256">Endoplasmic reticulum</keyword>
<evidence type="ECO:0000256" key="2">
    <source>
        <dbReference type="ARBA" id="ARBA00004623"/>
    </source>
</evidence>
<evidence type="ECO:0000256" key="1">
    <source>
        <dbReference type="ARBA" id="ARBA00004406"/>
    </source>
</evidence>
<dbReference type="GO" id="GO:0061709">
    <property type="term" value="P:reticulophagy"/>
    <property type="evidence" value="ECO:0007669"/>
    <property type="project" value="TreeGrafter"/>
</dbReference>
<dbReference type="PANTHER" id="PTHR13190">
    <property type="entry name" value="AUTOPHAGY-RELATED 2, ISOFORM A"/>
    <property type="match status" value="1"/>
</dbReference>
<feature type="region of interest" description="Disordered" evidence="13">
    <location>
        <begin position="258"/>
        <end position="280"/>
    </location>
</feature>
<keyword evidence="8" id="KW-0445">Lipid transport</keyword>
<feature type="compositionally biased region" description="Polar residues" evidence="13">
    <location>
        <begin position="263"/>
        <end position="280"/>
    </location>
</feature>
<dbReference type="Proteomes" id="UP000683000">
    <property type="component" value="Unassembled WGS sequence"/>
</dbReference>
<accession>A0A8I3A913</accession>
<keyword evidence="5" id="KW-0813">Transport</keyword>
<dbReference type="GO" id="GO:0061723">
    <property type="term" value="P:glycophagy"/>
    <property type="evidence" value="ECO:0007669"/>
    <property type="project" value="TreeGrafter"/>
</dbReference>
<dbReference type="GO" id="GO:0034727">
    <property type="term" value="P:piecemeal microautophagy of the nucleus"/>
    <property type="evidence" value="ECO:0007669"/>
    <property type="project" value="TreeGrafter"/>
</dbReference>
<keyword evidence="7" id="KW-0072">Autophagy</keyword>
<dbReference type="AlphaFoldDB" id="A0A8I3A913"/>
<evidence type="ECO:0000256" key="13">
    <source>
        <dbReference type="SAM" id="MobiDB-lite"/>
    </source>
</evidence>
<dbReference type="PANTHER" id="PTHR13190:SF1">
    <property type="entry name" value="AUTOPHAGY-RELATED 2, ISOFORM A"/>
    <property type="match status" value="1"/>
</dbReference>
<dbReference type="GO" id="GO:0061908">
    <property type="term" value="C:phagophore"/>
    <property type="evidence" value="ECO:0007669"/>
    <property type="project" value="TreeGrafter"/>
</dbReference>
<dbReference type="GO" id="GO:0006869">
    <property type="term" value="P:lipid transport"/>
    <property type="evidence" value="ECO:0007669"/>
    <property type="project" value="UniProtKB-KW"/>
</dbReference>
<dbReference type="GO" id="GO:0034045">
    <property type="term" value="C:phagophore assembly site membrane"/>
    <property type="evidence" value="ECO:0007669"/>
    <property type="project" value="UniProtKB-SubCell"/>
</dbReference>
<evidence type="ECO:0000256" key="6">
    <source>
        <dbReference type="ARBA" id="ARBA00022824"/>
    </source>
</evidence>
<evidence type="ECO:0000313" key="15">
    <source>
        <dbReference type="Proteomes" id="UP000683000"/>
    </source>
</evidence>
<sequence length="579" mass="63451">MSSWYSSWFSGLPTFDFAVPSNIQRRFFSFLLRRTLGHFLKPGQLDLHQIDSQLGSGTVQVKDLELDGQASLFRLFYRCTLTTFLQAINQLLVGLPLSLYDGFISGVTARIPFPNPLSSTVGVHVQSLNLAFQITSSNLADSVVSVAETFLHNELTPREGATLRQTLQPSVDSSPPVDESENLPGGFGPFEYNPNAEEARKEPRGDVDPAGVSVFATLIERVLAKFEFSAVDTKVTVIYPGRASFTLSLSEITYHTAPGLRSDANSGLQSASGGNNRDGQIRTVSISGLKVTSRDLRVVASSPTVTSTLSPVSLTHSRESSPLHRSPSVEQLSRNSSSSSLDEDTQLMMSQSIAMLPPASASSSMYQMHIFPTPISAPDDVRRVRPRPRISVACQDLVEDVLLSFGSQPIILSLQTPAHRMQPPEQILQAGGDHPANAEDFVRNKLEQETFQLSVTVGTLACAFRSGHLRVLLDVVDACVPKPPTPPPVPLEESSSGFPCAALCLDANVYIRGIVMIALPERATGEVLSLDTFYERPLLPPRLPRTYLRLFLDVLSLSFQFLHPRPTYQCLLYHEPHHQ</sequence>
<comment type="subcellular location">
    <subcellularLocation>
        <location evidence="1">Endoplasmic reticulum membrane</location>
        <topology evidence="1">Peripheral membrane protein</topology>
    </subcellularLocation>
    <subcellularLocation>
        <location evidence="2">Preautophagosomal structure membrane</location>
        <topology evidence="2">Peripheral membrane protein</topology>
    </subcellularLocation>
</comment>
<name>A0A8I3A913_9AGAM</name>
<comment type="catalytic activity">
    <reaction evidence="11">
        <text>a 1,2-diacyl-sn-glycero-3-phosphoethanolamine(in) = a 1,2-diacyl-sn-glycero-3-phosphoethanolamine(out)</text>
        <dbReference type="Rhea" id="RHEA:38895"/>
        <dbReference type="ChEBI" id="CHEBI:64612"/>
    </reaction>
</comment>
<evidence type="ECO:0000256" key="4">
    <source>
        <dbReference type="ARBA" id="ARBA00018070"/>
    </source>
</evidence>
<evidence type="ECO:0000256" key="11">
    <source>
        <dbReference type="ARBA" id="ARBA00024615"/>
    </source>
</evidence>